<accession>A0A1B0BLF8</accession>
<dbReference type="VEuPathDB" id="VectorBase:GPPI033809"/>
<dbReference type="EMBL" id="JXJN01016336">
    <property type="status" value="NOT_ANNOTATED_CDS"/>
    <property type="molecule type" value="Genomic_DNA"/>
</dbReference>
<dbReference type="GO" id="GO:0012505">
    <property type="term" value="C:endomembrane system"/>
    <property type="evidence" value="ECO:0007669"/>
    <property type="project" value="TreeGrafter"/>
</dbReference>
<dbReference type="AlphaFoldDB" id="A0A1B0BLF8"/>
<evidence type="ECO:0000313" key="3">
    <source>
        <dbReference type="Proteomes" id="UP000092460"/>
    </source>
</evidence>
<dbReference type="InterPro" id="IPR023631">
    <property type="entry name" value="Amidase_dom"/>
</dbReference>
<dbReference type="Proteomes" id="UP000092460">
    <property type="component" value="Unassembled WGS sequence"/>
</dbReference>
<dbReference type="EnsemblMetazoa" id="GPPI033809-RA">
    <property type="protein sequence ID" value="GPPI033809-PA"/>
    <property type="gene ID" value="GPPI033809"/>
</dbReference>
<dbReference type="SUPFAM" id="SSF75304">
    <property type="entry name" value="Amidase signature (AS) enzymes"/>
    <property type="match status" value="1"/>
</dbReference>
<dbReference type="Pfam" id="PF01425">
    <property type="entry name" value="Amidase"/>
    <property type="match status" value="1"/>
</dbReference>
<keyword evidence="3" id="KW-1185">Reference proteome</keyword>
<protein>
    <recommendedName>
        <fullName evidence="1">Amidase domain-containing protein</fullName>
    </recommendedName>
</protein>
<evidence type="ECO:0000259" key="1">
    <source>
        <dbReference type="Pfam" id="PF01425"/>
    </source>
</evidence>
<dbReference type="Gene3D" id="3.90.1300.10">
    <property type="entry name" value="Amidase signature (AS) domain"/>
    <property type="match status" value="1"/>
</dbReference>
<dbReference type="PANTHER" id="PTHR43372:SF1">
    <property type="entry name" value="LD38433P"/>
    <property type="match status" value="1"/>
</dbReference>
<dbReference type="PANTHER" id="PTHR43372">
    <property type="entry name" value="FATTY-ACID AMIDE HYDROLASE"/>
    <property type="match status" value="1"/>
</dbReference>
<reference evidence="3" key="1">
    <citation type="submission" date="2015-01" db="EMBL/GenBank/DDBJ databases">
        <authorList>
            <person name="Aksoy S."/>
            <person name="Warren W."/>
            <person name="Wilson R.K."/>
        </authorList>
    </citation>
    <scope>NUCLEOTIDE SEQUENCE [LARGE SCALE GENOMIC DNA]</scope>
    <source>
        <strain evidence="3">IAEA</strain>
    </source>
</reference>
<evidence type="ECO:0000313" key="2">
    <source>
        <dbReference type="EnsemblMetazoa" id="GPPI033809-PA"/>
    </source>
</evidence>
<dbReference type="InterPro" id="IPR036928">
    <property type="entry name" value="AS_sf"/>
</dbReference>
<proteinExistence type="predicted"/>
<sequence>MKILLHLKLHWKIMNLQCNNAQLLEENCKHLASRESLKADEDAECVRLMKNSEAIIIATSNIPEINMWCETRNNRIGQTNNPYDLRSAGDSSGGEAALISAWAQNTNTSI</sequence>
<dbReference type="STRING" id="67801.A0A1B0BLF8"/>
<name>A0A1B0BLF8_9MUSC</name>
<feature type="domain" description="Amidase" evidence="1">
    <location>
        <begin position="35"/>
        <end position="101"/>
    </location>
</feature>
<dbReference type="InterPro" id="IPR052739">
    <property type="entry name" value="FAAH2"/>
</dbReference>
<reference evidence="2" key="2">
    <citation type="submission" date="2020-05" db="UniProtKB">
        <authorList>
            <consortium name="EnsemblMetazoa"/>
        </authorList>
    </citation>
    <scope>IDENTIFICATION</scope>
    <source>
        <strain evidence="2">IAEA</strain>
    </source>
</reference>
<organism evidence="2 3">
    <name type="scientific">Glossina palpalis gambiensis</name>
    <dbReference type="NCBI Taxonomy" id="67801"/>
    <lineage>
        <taxon>Eukaryota</taxon>
        <taxon>Metazoa</taxon>
        <taxon>Ecdysozoa</taxon>
        <taxon>Arthropoda</taxon>
        <taxon>Hexapoda</taxon>
        <taxon>Insecta</taxon>
        <taxon>Pterygota</taxon>
        <taxon>Neoptera</taxon>
        <taxon>Endopterygota</taxon>
        <taxon>Diptera</taxon>
        <taxon>Brachycera</taxon>
        <taxon>Muscomorpha</taxon>
        <taxon>Hippoboscoidea</taxon>
        <taxon>Glossinidae</taxon>
        <taxon>Glossina</taxon>
    </lineage>
</organism>